<dbReference type="Proteomes" id="UP000310200">
    <property type="component" value="Unassembled WGS sequence"/>
</dbReference>
<dbReference type="InterPro" id="IPR000210">
    <property type="entry name" value="BTB/POZ_dom"/>
</dbReference>
<dbReference type="EMBL" id="QBLH01001220">
    <property type="protein sequence ID" value="TGZ52636.1"/>
    <property type="molecule type" value="Genomic_DNA"/>
</dbReference>
<dbReference type="SMART" id="SM00225">
    <property type="entry name" value="BTB"/>
    <property type="match status" value="2"/>
</dbReference>
<gene>
    <name evidence="2" type="ORF">DBV15_07079</name>
</gene>
<comment type="caution">
    <text evidence="2">The sequence shown here is derived from an EMBL/GenBank/DDBJ whole genome shotgun (WGS) entry which is preliminary data.</text>
</comment>
<dbReference type="InterPro" id="IPR011333">
    <property type="entry name" value="SKP1/BTB/POZ_sf"/>
</dbReference>
<dbReference type="PANTHER" id="PTHR24413">
    <property type="entry name" value="SPECKLE-TYPE POZ PROTEIN"/>
    <property type="match status" value="1"/>
</dbReference>
<reference evidence="2 3" key="1">
    <citation type="journal article" date="2019" name="Philos. Trans. R. Soc. Lond., B, Biol. Sci.">
        <title>Ant behaviour and brain gene expression of defending hosts depend on the ecological success of the intruding social parasite.</title>
        <authorList>
            <person name="Kaur R."/>
            <person name="Stoldt M."/>
            <person name="Jongepier E."/>
            <person name="Feldmeyer B."/>
            <person name="Menzel F."/>
            <person name="Bornberg-Bauer E."/>
            <person name="Foitzik S."/>
        </authorList>
    </citation>
    <scope>NUCLEOTIDE SEQUENCE [LARGE SCALE GENOMIC DNA]</scope>
    <source>
        <tissue evidence="2">Whole body</tissue>
    </source>
</reference>
<dbReference type="SUPFAM" id="SSF54695">
    <property type="entry name" value="POZ domain"/>
    <property type="match status" value="2"/>
</dbReference>
<dbReference type="STRING" id="300112.A0A4S2KSZ7"/>
<proteinExistence type="predicted"/>
<dbReference type="PROSITE" id="PS50097">
    <property type="entry name" value="BTB"/>
    <property type="match status" value="1"/>
</dbReference>
<dbReference type="Gene3D" id="3.30.710.10">
    <property type="entry name" value="Potassium Channel Kv1.1, Chain A"/>
    <property type="match status" value="2"/>
</dbReference>
<accession>A0A4S2KSZ7</accession>
<evidence type="ECO:0000313" key="3">
    <source>
        <dbReference type="Proteomes" id="UP000310200"/>
    </source>
</evidence>
<name>A0A4S2KSZ7_9HYME</name>
<evidence type="ECO:0000259" key="1">
    <source>
        <dbReference type="PROSITE" id="PS50097"/>
    </source>
</evidence>
<dbReference type="Gene3D" id="1.25.40.420">
    <property type="match status" value="1"/>
</dbReference>
<evidence type="ECO:0000313" key="2">
    <source>
        <dbReference type="EMBL" id="TGZ52636.1"/>
    </source>
</evidence>
<feature type="domain" description="BTB" evidence="1">
    <location>
        <begin position="437"/>
        <end position="505"/>
    </location>
</feature>
<protein>
    <submittedName>
        <fullName evidence="2">Speckle-type POZ protein</fullName>
    </submittedName>
</protein>
<dbReference type="Pfam" id="PF00651">
    <property type="entry name" value="BTB"/>
    <property type="match status" value="2"/>
</dbReference>
<dbReference type="AlphaFoldDB" id="A0A4S2KSZ7"/>
<sequence>MAIRRQIEWDHTKKTLTGYVENELPTHDNKRLPVAKQALLWRSEEDKNTYTETKMEQKVSSLFLPSYIKSYSQTTFEVTTSDYTWKIDQFGRLAVIVDTLNSPPFGENNQYKIEISISRQDLLCAIRISIRTDTAFSGSCTTTIMHPPETVLSSRSISCLISDMTLLIDVSDHSYISTESFIIHCKIENFHQLVNNTIHMNLQPSAPVFKEVNSHEDSTFEFESKNEKSIKFIVGEEEYIISKKILCDTNSSYFKYICLTHKEKEKDMTNELVTNDEVKSFKQVLLYITTDSIDRGDYEMLKKLLTAADKYDVQTLKLTCEYYLLRSLTIENAAELVQLALSSNAKFLETHSVTFIKFHIKEIRDTKTFQSLSQEDLNKIMELIEKNALIVHCKFEIFHNLINKTIRVNLLPSTEVSKDVICSEDSTFDEFWSRDENSIKFIVGKEQYVLSRKLLCDSDSSYFKYICKHKGKVKDMTNELVTDNEIQTFKQILIYILTGSIEQCDYNMFKDILIAAHTYDVPTLKLMCEHYLLHDIKIENAVELLLFALLLNAKFLETHSATFIKFYIKKNMDTKTFKSLSREDSNKIMELIKKSKFEVSTHKFLSPITTDGIFTLANNPDNRVTSTTF</sequence>
<keyword evidence="3" id="KW-1185">Reference proteome</keyword>
<organism evidence="2 3">
    <name type="scientific">Temnothorax longispinosus</name>
    <dbReference type="NCBI Taxonomy" id="300112"/>
    <lineage>
        <taxon>Eukaryota</taxon>
        <taxon>Metazoa</taxon>
        <taxon>Ecdysozoa</taxon>
        <taxon>Arthropoda</taxon>
        <taxon>Hexapoda</taxon>
        <taxon>Insecta</taxon>
        <taxon>Pterygota</taxon>
        <taxon>Neoptera</taxon>
        <taxon>Endopterygota</taxon>
        <taxon>Hymenoptera</taxon>
        <taxon>Apocrita</taxon>
        <taxon>Aculeata</taxon>
        <taxon>Formicoidea</taxon>
        <taxon>Formicidae</taxon>
        <taxon>Myrmicinae</taxon>
        <taxon>Temnothorax</taxon>
    </lineage>
</organism>